<dbReference type="Gene3D" id="1.10.510.10">
    <property type="entry name" value="Transferase(Phosphotransferase) domain 1"/>
    <property type="match status" value="1"/>
</dbReference>
<feature type="region of interest" description="Disordered" evidence="10">
    <location>
        <begin position="1203"/>
        <end position="1234"/>
    </location>
</feature>
<organism evidence="12 13">
    <name type="scientific">Discina gigas</name>
    <dbReference type="NCBI Taxonomy" id="1032678"/>
    <lineage>
        <taxon>Eukaryota</taxon>
        <taxon>Fungi</taxon>
        <taxon>Dikarya</taxon>
        <taxon>Ascomycota</taxon>
        <taxon>Pezizomycotina</taxon>
        <taxon>Pezizomycetes</taxon>
        <taxon>Pezizales</taxon>
        <taxon>Discinaceae</taxon>
        <taxon>Discina</taxon>
    </lineage>
</organism>
<comment type="catalytic activity">
    <reaction evidence="7">
        <text>L-threonyl-[protein] + ATP = O-phospho-L-threonyl-[protein] + ADP + H(+)</text>
        <dbReference type="Rhea" id="RHEA:46608"/>
        <dbReference type="Rhea" id="RHEA-COMP:11060"/>
        <dbReference type="Rhea" id="RHEA-COMP:11605"/>
        <dbReference type="ChEBI" id="CHEBI:15378"/>
        <dbReference type="ChEBI" id="CHEBI:30013"/>
        <dbReference type="ChEBI" id="CHEBI:30616"/>
        <dbReference type="ChEBI" id="CHEBI:61977"/>
        <dbReference type="ChEBI" id="CHEBI:456216"/>
        <dbReference type="EC" id="2.7.11.1"/>
    </reaction>
</comment>
<dbReference type="SUPFAM" id="SSF48371">
    <property type="entry name" value="ARM repeat"/>
    <property type="match status" value="1"/>
</dbReference>
<keyword evidence="13" id="KW-1185">Reference proteome</keyword>
<evidence type="ECO:0000256" key="2">
    <source>
        <dbReference type="ARBA" id="ARBA00022527"/>
    </source>
</evidence>
<dbReference type="Pfam" id="PF00069">
    <property type="entry name" value="Pkinase"/>
    <property type="match status" value="1"/>
</dbReference>
<feature type="region of interest" description="Disordered" evidence="10">
    <location>
        <begin position="327"/>
        <end position="348"/>
    </location>
</feature>
<dbReference type="PANTHER" id="PTHR24361">
    <property type="entry name" value="MITOGEN-ACTIVATED KINASE KINASE KINASE"/>
    <property type="match status" value="1"/>
</dbReference>
<keyword evidence="4 9" id="KW-0547">Nucleotide-binding</keyword>
<dbReference type="PROSITE" id="PS00107">
    <property type="entry name" value="PROTEIN_KINASE_ATP"/>
    <property type="match status" value="1"/>
</dbReference>
<dbReference type="InterPro" id="IPR053235">
    <property type="entry name" value="Ser_Thr_kinase"/>
</dbReference>
<dbReference type="InterPro" id="IPR011989">
    <property type="entry name" value="ARM-like"/>
</dbReference>
<keyword evidence="2" id="KW-0723">Serine/threonine-protein kinase</keyword>
<dbReference type="PROSITE" id="PS00108">
    <property type="entry name" value="PROTEIN_KINASE_ST"/>
    <property type="match status" value="1"/>
</dbReference>
<keyword evidence="5 12" id="KW-0418">Kinase</keyword>
<gene>
    <name evidence="12" type="primary">CDC15</name>
    <name evidence="12" type="ORF">Q9L58_002427</name>
</gene>
<dbReference type="EC" id="2.7.11.1" evidence="1"/>
<feature type="domain" description="Protein kinase" evidence="11">
    <location>
        <begin position="47"/>
        <end position="297"/>
    </location>
</feature>
<evidence type="ECO:0000256" key="3">
    <source>
        <dbReference type="ARBA" id="ARBA00022679"/>
    </source>
</evidence>
<feature type="binding site" evidence="9">
    <location>
        <position position="76"/>
    </location>
    <ligand>
        <name>ATP</name>
        <dbReference type="ChEBI" id="CHEBI:30616"/>
    </ligand>
</feature>
<dbReference type="EMBL" id="JBBBZM010000021">
    <property type="protein sequence ID" value="KAL0638491.1"/>
    <property type="molecule type" value="Genomic_DNA"/>
</dbReference>
<reference evidence="12 13" key="1">
    <citation type="submission" date="2024-02" db="EMBL/GenBank/DDBJ databases">
        <title>Discinaceae phylogenomics.</title>
        <authorList>
            <person name="Dirks A.C."/>
            <person name="James T.Y."/>
        </authorList>
    </citation>
    <scope>NUCLEOTIDE SEQUENCE [LARGE SCALE GENOMIC DNA]</scope>
    <source>
        <strain evidence="12 13">ACD0624</strain>
    </source>
</reference>
<feature type="region of interest" description="Disordered" evidence="10">
    <location>
        <begin position="554"/>
        <end position="576"/>
    </location>
</feature>
<dbReference type="InterPro" id="IPR016024">
    <property type="entry name" value="ARM-type_fold"/>
</dbReference>
<dbReference type="PANTHER" id="PTHR24361:SF433">
    <property type="entry name" value="PROTEIN KINASE DOMAIN-CONTAINING PROTEIN"/>
    <property type="match status" value="1"/>
</dbReference>
<evidence type="ECO:0000256" key="4">
    <source>
        <dbReference type="ARBA" id="ARBA00022741"/>
    </source>
</evidence>
<feature type="region of interest" description="Disordered" evidence="10">
    <location>
        <begin position="606"/>
        <end position="639"/>
    </location>
</feature>
<dbReference type="CDD" id="cd06627">
    <property type="entry name" value="STKc_Cdc7_like"/>
    <property type="match status" value="1"/>
</dbReference>
<comment type="catalytic activity">
    <reaction evidence="8">
        <text>L-seryl-[protein] + ATP = O-phospho-L-seryl-[protein] + ADP + H(+)</text>
        <dbReference type="Rhea" id="RHEA:17989"/>
        <dbReference type="Rhea" id="RHEA-COMP:9863"/>
        <dbReference type="Rhea" id="RHEA-COMP:11604"/>
        <dbReference type="ChEBI" id="CHEBI:15378"/>
        <dbReference type="ChEBI" id="CHEBI:29999"/>
        <dbReference type="ChEBI" id="CHEBI:30616"/>
        <dbReference type="ChEBI" id="CHEBI:83421"/>
        <dbReference type="ChEBI" id="CHEBI:456216"/>
        <dbReference type="EC" id="2.7.11.1"/>
    </reaction>
</comment>
<evidence type="ECO:0000256" key="6">
    <source>
        <dbReference type="ARBA" id="ARBA00022840"/>
    </source>
</evidence>
<accession>A0ABR3GRD3</accession>
<dbReference type="InterPro" id="IPR017441">
    <property type="entry name" value="Protein_kinase_ATP_BS"/>
</dbReference>
<comment type="caution">
    <text evidence="12">The sequence shown here is derived from an EMBL/GenBank/DDBJ whole genome shotgun (WGS) entry which is preliminary data.</text>
</comment>
<evidence type="ECO:0000256" key="8">
    <source>
        <dbReference type="ARBA" id="ARBA00048679"/>
    </source>
</evidence>
<keyword evidence="6 9" id="KW-0067">ATP-binding</keyword>
<name>A0ABR3GRD3_9PEZI</name>
<evidence type="ECO:0000259" key="11">
    <source>
        <dbReference type="PROSITE" id="PS50011"/>
    </source>
</evidence>
<protein>
    <recommendedName>
        <fullName evidence="1">non-specific serine/threonine protein kinase</fullName>
        <ecNumber evidence="1">2.7.11.1</ecNumber>
    </recommendedName>
</protein>
<evidence type="ECO:0000256" key="5">
    <source>
        <dbReference type="ARBA" id="ARBA00022777"/>
    </source>
</evidence>
<dbReference type="SUPFAM" id="SSF56112">
    <property type="entry name" value="Protein kinase-like (PK-like)"/>
    <property type="match status" value="1"/>
</dbReference>
<feature type="compositionally biased region" description="Low complexity" evidence="10">
    <location>
        <begin position="1203"/>
        <end position="1225"/>
    </location>
</feature>
<dbReference type="InterPro" id="IPR008271">
    <property type="entry name" value="Ser/Thr_kinase_AS"/>
</dbReference>
<dbReference type="PROSITE" id="PS50011">
    <property type="entry name" value="PROTEIN_KINASE_DOM"/>
    <property type="match status" value="1"/>
</dbReference>
<feature type="region of interest" description="Disordered" evidence="10">
    <location>
        <begin position="1272"/>
        <end position="1306"/>
    </location>
</feature>
<evidence type="ECO:0000313" key="13">
    <source>
        <dbReference type="Proteomes" id="UP001447188"/>
    </source>
</evidence>
<dbReference type="GO" id="GO:0004674">
    <property type="term" value="F:protein serine/threonine kinase activity"/>
    <property type="evidence" value="ECO:0007669"/>
    <property type="project" value="UniProtKB-EC"/>
</dbReference>
<keyword evidence="3 12" id="KW-0808">Transferase</keyword>
<proteinExistence type="predicted"/>
<dbReference type="Gene3D" id="1.25.10.10">
    <property type="entry name" value="Leucine-rich Repeat Variant"/>
    <property type="match status" value="3"/>
</dbReference>
<dbReference type="InterPro" id="IPR011009">
    <property type="entry name" value="Kinase-like_dom_sf"/>
</dbReference>
<evidence type="ECO:0000256" key="9">
    <source>
        <dbReference type="PROSITE-ProRule" id="PRU10141"/>
    </source>
</evidence>
<feature type="region of interest" description="Disordered" evidence="10">
    <location>
        <begin position="1"/>
        <end position="40"/>
    </location>
</feature>
<evidence type="ECO:0000256" key="7">
    <source>
        <dbReference type="ARBA" id="ARBA00047899"/>
    </source>
</evidence>
<dbReference type="Proteomes" id="UP001447188">
    <property type="component" value="Unassembled WGS sequence"/>
</dbReference>
<dbReference type="InterPro" id="IPR000719">
    <property type="entry name" value="Prot_kinase_dom"/>
</dbReference>
<sequence length="1306" mass="145666">MPTLTPIPARQNGRQNERPRTPNRPGTSSSSKENEVSSKNSAPLADYTLGDCLGKGAFGSVYRALNWGTGETVAVKQVRLADLPKSELRVIMLEIDLLKNLNHPNIVQYHGFVKTTDSLYIILEYCENGSLHSICKNFGKFPENLVGLYMTQILHGLLYLHDQGVIHRDIKGANILTTKEGLVKLADFGVATRTTGLSDSSVVGTPYWMAPEVIELAGATTSSDIWSVGCTVVELLDGKPPYHKLASMQALFRIVNDDHPPLPEGASPAVRDFLMQCFQKDPNLRVSARKLLKHPWIVNAKRSHSVVRTPTTKYDEAVKSVQQWNAALQSPNAPRPTRPISEITSPRPRRYNLEHSSVMNSAGKNPLGLARSRNTEFLFPESTMEDNWDDDFASIISPAALQFPRGKLSENSNFVGLQSVDRLKSFASNDGTDENWGDDFEGITVKSPPPVIDFEADPMQTIRPYPYPPRRRSEPFVNDDVPTIIPITEPPPLRLPGLVKPRKLMLPSRNASRPTSMFREDSFEDYSDLAPVNEANFARKVDLMKKDASLSPRLFHPSDLKSLPRSANSSQHGSLRRQISLALGDTEMEAHAIRRSRSSMEIQRFAEPEGEDDYSDIFGSEGGTDEVGSETSGDDHSLLLNTKLSNNSWLGDEENDEDDPFAQLEEGFDEMDLEANIARDKYARLCLQVEGLVSSLKITQSEDDLDDISSQLMDVLLESPETRNTIIGAHGMLPILEVLETCKKREVILKLLKIVNAIIFDDVEIQENLCFVGGIPIITKFASKKYPGHIRLEAAAFVRQMYQTSTLTLQMFVSCGGLNVLVEFLEEDYDAQKDLVLIGVNGIWSVFEMQGPTPKNDFCRIFSRSSVLHPLSLVLCHVLDEDGELSDLCVERIVNIFYLFSQAENHVKEMVADRIVLKRVLKDLKRMAPSHQVVMLKFIKNLSMLSSTLDTLQNSNAIEVLTDLLTASMNVSHFKEISNQVLNTMYNLCRLSKSRQEEAALNGIIPLLQRIVSTERPLKEFALPILCDMAHSGKVCRKILWQNKGLQFYISLLSDPYWQVTALDAIFEETARVEEKLLGESFTTAIINCFTTSKTNAFENILEPLQKLLRLSLPIAHAVGQPQFFARILTKLSHNKAVVRLNLLRILRTICDASEQKEALIRMYGMYQTIQRLAEKDGAVLVRNLAGELIKMCTAKEQRVSYRSRAQRSLSSSTSLTSLGTRATTPSSPRGNVSGLWGYDANGMITGEAEMAHLPSSSSISSGTGWVAPSVVQEKKKVHRRTSNGTRTSNKYVPRRSRGLPTTRGT</sequence>
<evidence type="ECO:0000256" key="1">
    <source>
        <dbReference type="ARBA" id="ARBA00012513"/>
    </source>
</evidence>
<evidence type="ECO:0000313" key="12">
    <source>
        <dbReference type="EMBL" id="KAL0638491.1"/>
    </source>
</evidence>
<dbReference type="SMART" id="SM00220">
    <property type="entry name" value="S_TKc"/>
    <property type="match status" value="1"/>
</dbReference>
<evidence type="ECO:0000256" key="10">
    <source>
        <dbReference type="SAM" id="MobiDB-lite"/>
    </source>
</evidence>